<evidence type="ECO:0000313" key="3">
    <source>
        <dbReference type="EMBL" id="QGH71955.1"/>
    </source>
</evidence>
<feature type="domain" description="Putative phage head-tail joining protein C-terminal" evidence="2">
    <location>
        <begin position="201"/>
        <end position="426"/>
    </location>
</feature>
<organism evidence="3 4">
    <name type="scientific">Klebsiella phage N1M2</name>
    <dbReference type="NCBI Taxonomy" id="2664939"/>
    <lineage>
        <taxon>Viruses</taxon>
        <taxon>Duplodnaviria</taxon>
        <taxon>Heunggongvirae</taxon>
        <taxon>Uroviricota</taxon>
        <taxon>Caudoviricetes</taxon>
        <taxon>Chimalliviridae</taxon>
        <taxon>Nimduovirus</taxon>
        <taxon>Nimduovirus N1M2</taxon>
    </lineage>
</organism>
<dbReference type="InterPro" id="IPR057114">
    <property type="entry name" value="Phage_H_T_join_C"/>
</dbReference>
<sequence length="433" mass="50322">MAQTIIGREPEPQKPETALPESYQNTIIESRYIPHTSLLSFVPGMPTRTIYYRGSYGRDEEQQGFEPESIQTYASYKRVHNLIIKIDNGNGNYNFDAMNGQGSNQLTGYVLFDLTPNKGDLFVKDIGDGRAGLYVLTQQPELRTIHADKCYYIEAELTAIMTNEIQLNLDQKVIEELYYSKDSAVDGGNAVLTKDDYSLNKKLYDLQFAIVDDILANHYFMDEDTIIIPNDDDDRLYDPYLAKFLSYVFPQKVIGARRKIKLLDPNYYVDNRRANQPLTVWDMFYRNDFSMPKRYQQKYWVHNRRDMLNTRMYGNIFFSKMDRMINVYEESAKRGPYSFTGALLPNLVPPGYDGPREPGQPWEYFFSEEFYSGGGTETEQFVWKMFKDKTIDKRGLVNVLEKYWDLDDKAKLYMSGIYVGAIKQALITNSSYT</sequence>
<dbReference type="Pfam" id="PF24215">
    <property type="entry name" value="H_T_assoc"/>
    <property type="match status" value="1"/>
</dbReference>
<dbReference type="Proteomes" id="UP000464669">
    <property type="component" value="Segment"/>
</dbReference>
<gene>
    <name evidence="3" type="ORF">N1M2_92</name>
</gene>
<protein>
    <submittedName>
        <fullName evidence="3">Putative virion structural protein</fullName>
    </submittedName>
</protein>
<evidence type="ECO:0000259" key="1">
    <source>
        <dbReference type="Pfam" id="PF24214"/>
    </source>
</evidence>
<proteinExistence type="predicted"/>
<name>A0A6B7ZEW8_9CAUD</name>
<evidence type="ECO:0000259" key="2">
    <source>
        <dbReference type="Pfam" id="PF24215"/>
    </source>
</evidence>
<reference evidence="3 4" key="1">
    <citation type="submission" date="2019-11" db="EMBL/GenBank/DDBJ databases">
        <authorList>
            <person name="Lewis R."/>
            <person name="Clooney A.G."/>
            <person name="Stockdale S.R."/>
            <person name="Buttimer C."/>
            <person name="Draper L.A."/>
            <person name="Ross R.P."/>
            <person name="Hill C."/>
        </authorList>
    </citation>
    <scope>NUCLEOTIDE SEQUENCE [LARGE SCALE GENOMIC DNA]</scope>
</reference>
<keyword evidence="4" id="KW-1185">Reference proteome</keyword>
<dbReference type="InterPro" id="IPR057113">
    <property type="entry name" value="Phage_H_T_join_N"/>
</dbReference>
<evidence type="ECO:0000313" key="4">
    <source>
        <dbReference type="Proteomes" id="UP000464669"/>
    </source>
</evidence>
<feature type="domain" description="Putative phage head-tail joining protein N-terminal" evidence="1">
    <location>
        <begin position="23"/>
        <end position="193"/>
    </location>
</feature>
<dbReference type="Pfam" id="PF24214">
    <property type="entry name" value="Phage_H_T_join_2"/>
    <property type="match status" value="1"/>
</dbReference>
<dbReference type="EMBL" id="MN642089">
    <property type="protein sequence ID" value="QGH71955.1"/>
    <property type="molecule type" value="Genomic_DNA"/>
</dbReference>
<accession>A0A6B7ZEW8</accession>